<dbReference type="SMART" id="SM00822">
    <property type="entry name" value="PKS_KR"/>
    <property type="match status" value="1"/>
</dbReference>
<evidence type="ECO:0000256" key="2">
    <source>
        <dbReference type="ARBA" id="ARBA00023002"/>
    </source>
</evidence>
<protein>
    <submittedName>
        <fullName evidence="4">Cinnamyl-alcohol dehydrogenase</fullName>
    </submittedName>
</protein>
<dbReference type="InterPro" id="IPR050425">
    <property type="entry name" value="NAD(P)_dehydrat-like"/>
</dbReference>
<name>A0ABV2B4E3_9GAMM</name>
<organism evidence="4 5">
    <name type="scientific">Salinisphaera dokdonensis CL-ES53</name>
    <dbReference type="NCBI Taxonomy" id="1304272"/>
    <lineage>
        <taxon>Bacteria</taxon>
        <taxon>Pseudomonadati</taxon>
        <taxon>Pseudomonadota</taxon>
        <taxon>Gammaproteobacteria</taxon>
        <taxon>Salinisphaerales</taxon>
        <taxon>Salinisphaeraceae</taxon>
        <taxon>Salinisphaera</taxon>
    </lineage>
</organism>
<sequence length="353" mass="38785">MTFDKTKPVLVTGGNGYVASWLVKYLLEDGIDVHATVRDPANKKKVGHLEAIAADAPGTLTLYAADLFDENAFDEPMQGCEVVFHTASPFVISGIKDAQAELVDPALKGTENVLQAVERVKSVKRVVLTSSVVAIYGDAADMADAGIDAFTEAHWNTTSSVDHQPYNYSKVRAERRAWQINEKQDRWQLVTINPGFVLGPSLTQASASTSLATMKQFADGTLKMGAPELYFGVVDVRDVALAHIKAGFTPDASGRHITNSETLSMLEMGEALRGEFGERYPFPTRELPKALLWVAGPFQGLARKFVARNVGYPLAFDNSYTKRDLDMEFRPARATVVEHFQQMLDDGVVRRRG</sequence>
<dbReference type="InterPro" id="IPR036291">
    <property type="entry name" value="NAD(P)-bd_dom_sf"/>
</dbReference>
<dbReference type="SUPFAM" id="SSF51735">
    <property type="entry name" value="NAD(P)-binding Rossmann-fold domains"/>
    <property type="match status" value="1"/>
</dbReference>
<keyword evidence="2" id="KW-0560">Oxidoreductase</keyword>
<dbReference type="PANTHER" id="PTHR10366:SF812">
    <property type="entry name" value="VPS9 DOMAIN-CONTAINING PROTEIN"/>
    <property type="match status" value="1"/>
</dbReference>
<dbReference type="PANTHER" id="PTHR10366">
    <property type="entry name" value="NAD DEPENDENT EPIMERASE/DEHYDRATASE"/>
    <property type="match status" value="1"/>
</dbReference>
<evidence type="ECO:0000256" key="1">
    <source>
        <dbReference type="ARBA" id="ARBA00006484"/>
    </source>
</evidence>
<feature type="domain" description="Ketoreductase" evidence="3">
    <location>
        <begin position="7"/>
        <end position="183"/>
    </location>
</feature>
<dbReference type="Pfam" id="PF01370">
    <property type="entry name" value="Epimerase"/>
    <property type="match status" value="1"/>
</dbReference>
<comment type="caution">
    <text evidence="4">The sequence shown here is derived from an EMBL/GenBank/DDBJ whole genome shotgun (WGS) entry which is preliminary data.</text>
</comment>
<dbReference type="InterPro" id="IPR057326">
    <property type="entry name" value="KR_dom"/>
</dbReference>
<dbReference type="EMBL" id="APND01000004">
    <property type="protein sequence ID" value="MES1930308.1"/>
    <property type="molecule type" value="Genomic_DNA"/>
</dbReference>
<evidence type="ECO:0000313" key="5">
    <source>
        <dbReference type="Proteomes" id="UP001460888"/>
    </source>
</evidence>
<dbReference type="Proteomes" id="UP001460888">
    <property type="component" value="Unassembled WGS sequence"/>
</dbReference>
<gene>
    <name evidence="4" type="ORF">SADO_13673</name>
</gene>
<evidence type="ECO:0000313" key="4">
    <source>
        <dbReference type="EMBL" id="MES1930308.1"/>
    </source>
</evidence>
<accession>A0ABV2B4E3</accession>
<keyword evidence="5" id="KW-1185">Reference proteome</keyword>
<proteinExistence type="inferred from homology"/>
<comment type="similarity">
    <text evidence="1">Belongs to the short-chain dehydrogenases/reductases (SDR) family.</text>
</comment>
<dbReference type="Gene3D" id="3.40.50.720">
    <property type="entry name" value="NAD(P)-binding Rossmann-like Domain"/>
    <property type="match status" value="1"/>
</dbReference>
<dbReference type="RefSeq" id="WP_353112391.1">
    <property type="nucleotide sequence ID" value="NZ_APND01000004.1"/>
</dbReference>
<evidence type="ECO:0000259" key="3">
    <source>
        <dbReference type="SMART" id="SM00822"/>
    </source>
</evidence>
<reference evidence="4 5" key="1">
    <citation type="submission" date="2013-03" db="EMBL/GenBank/DDBJ databases">
        <title>Salinisphaera dokdonensis CL-ES53 Genome Sequencing.</title>
        <authorList>
            <person name="Li C."/>
            <person name="Lai Q."/>
            <person name="Shao Z."/>
        </authorList>
    </citation>
    <scope>NUCLEOTIDE SEQUENCE [LARGE SCALE GENOMIC DNA]</scope>
    <source>
        <strain evidence="4 5">CL-ES53</strain>
    </source>
</reference>
<dbReference type="InterPro" id="IPR001509">
    <property type="entry name" value="Epimerase_deHydtase"/>
</dbReference>